<organism evidence="1 2">
    <name type="scientific">Rhizopus oryzae</name>
    <name type="common">Mucormycosis agent</name>
    <name type="synonym">Rhizopus arrhizus var. delemar</name>
    <dbReference type="NCBI Taxonomy" id="64495"/>
    <lineage>
        <taxon>Eukaryota</taxon>
        <taxon>Fungi</taxon>
        <taxon>Fungi incertae sedis</taxon>
        <taxon>Mucoromycota</taxon>
        <taxon>Mucoromycotina</taxon>
        <taxon>Mucoromycetes</taxon>
        <taxon>Mucorales</taxon>
        <taxon>Mucorineae</taxon>
        <taxon>Rhizopodaceae</taxon>
        <taxon>Rhizopus</taxon>
    </lineage>
</organism>
<evidence type="ECO:0000313" key="2">
    <source>
        <dbReference type="Proteomes" id="UP000716291"/>
    </source>
</evidence>
<sequence length="67" mass="7467">MNPGSAEAYGISKIHGSTIKMSRRLVALHIQKTGAHEEVQLDKHAFKEICSLESSVMNTRRRVQTTS</sequence>
<dbReference type="Proteomes" id="UP000716291">
    <property type="component" value="Unassembled WGS sequence"/>
</dbReference>
<evidence type="ECO:0000313" key="1">
    <source>
        <dbReference type="EMBL" id="KAG1302329.1"/>
    </source>
</evidence>
<accession>A0A9P6X052</accession>
<comment type="caution">
    <text evidence="1">The sequence shown here is derived from an EMBL/GenBank/DDBJ whole genome shotgun (WGS) entry which is preliminary data.</text>
</comment>
<name>A0A9P6X052_RHIOR</name>
<dbReference type="AlphaFoldDB" id="A0A9P6X052"/>
<proteinExistence type="predicted"/>
<gene>
    <name evidence="1" type="ORF">G6F64_011021</name>
</gene>
<dbReference type="EMBL" id="JAANQT010002493">
    <property type="protein sequence ID" value="KAG1302329.1"/>
    <property type="molecule type" value="Genomic_DNA"/>
</dbReference>
<protein>
    <submittedName>
        <fullName evidence="1">Uncharacterized protein</fullName>
    </submittedName>
</protein>
<dbReference type="OrthoDB" id="10274080at2759"/>
<keyword evidence="2" id="KW-1185">Reference proteome</keyword>
<reference evidence="1" key="1">
    <citation type="journal article" date="2020" name="Microb. Genom.">
        <title>Genetic diversity of clinical and environmental Mucorales isolates obtained from an investigation of mucormycosis cases among solid organ transplant recipients.</title>
        <authorList>
            <person name="Nguyen M.H."/>
            <person name="Kaul D."/>
            <person name="Muto C."/>
            <person name="Cheng S.J."/>
            <person name="Richter R.A."/>
            <person name="Bruno V.M."/>
            <person name="Liu G."/>
            <person name="Beyhan S."/>
            <person name="Sundermann A.J."/>
            <person name="Mounaud S."/>
            <person name="Pasculle A.W."/>
            <person name="Nierman W.C."/>
            <person name="Driscoll E."/>
            <person name="Cumbie R."/>
            <person name="Clancy C.J."/>
            <person name="Dupont C.L."/>
        </authorList>
    </citation>
    <scope>NUCLEOTIDE SEQUENCE</scope>
    <source>
        <strain evidence="1">GL11</strain>
    </source>
</reference>